<dbReference type="EMBL" id="BPQB01000064">
    <property type="protein sequence ID" value="GJE96852.1"/>
    <property type="molecule type" value="Genomic_DNA"/>
</dbReference>
<evidence type="ECO:0000313" key="3">
    <source>
        <dbReference type="EMBL" id="GJE96852.1"/>
    </source>
</evidence>
<dbReference type="Pfam" id="PF24883">
    <property type="entry name" value="NPHP3_N"/>
    <property type="match status" value="1"/>
</dbReference>
<dbReference type="OrthoDB" id="7464126at2759"/>
<dbReference type="Proteomes" id="UP000703269">
    <property type="component" value="Unassembled WGS sequence"/>
</dbReference>
<dbReference type="AlphaFoldDB" id="A0A9P3LK37"/>
<sequence length="658" mass="73590">MDGTFVSLRSMLHEELQLWEELAQQELPGGMLPHLPQVARSMVKVVSATEGKHFEDVVLQAFIDCITRLRVALENTIRKVQQATRPEFDQDRRQAEEGAAIKNMIVSSKELQDRQQNLLKAIAQVQNGASGLRSRKGSDVLNPPNSMIHTREHDDTILKDMTKRLRGAGAPFGTGDSNAVNECISSIVNLEQRKTQFRIAEEAAQFLEHIVLSADNHHGADQASNGLGAAASMQDDVAASVNQWLSGRKRVYFLTGEPNTGKSWNARGLCRYLCSERSRTAKLGGSIFLAAGDKYVESFQFSLLSLSYQVAPQPRSIFVDKLRRYLYRGEEKQLKREAIELLRKSLVAASFQTPTVLVFDGIDQCKESDDAPRLLHQLLAVVREFPWLFLFLAARPRPNVMAVLTHCSVADIVNHRHLDDDIGRWKEDSDQYLQYTVPKIPAYTDHVQKHPEALLQLIKLTKGDVRFAQLATRYLDAESNRPEARFSCLLSIAESESPLEALYILQLESVSSSFSARQRRCLQTVMRFIAYTECGLTPSAISAYAHQISEDDVVRVVDNLRTVLTINHGCGIVPHDASFPRFLCDMMPKGRPASSYLPQGNQASHAASVCLAAISTTRNISSIPRLLPPPYLLQGDHHSQSNIPFLRRLDDSARIVRA</sequence>
<evidence type="ECO:0000256" key="1">
    <source>
        <dbReference type="ARBA" id="ARBA00022737"/>
    </source>
</evidence>
<dbReference type="Gene3D" id="3.40.50.300">
    <property type="entry name" value="P-loop containing nucleotide triphosphate hydrolases"/>
    <property type="match status" value="1"/>
</dbReference>
<name>A0A9P3LK37_9APHY</name>
<protein>
    <submittedName>
        <fullName evidence="3">AAA-16 domain-containing protein</fullName>
    </submittedName>
</protein>
<keyword evidence="1" id="KW-0677">Repeat</keyword>
<reference evidence="3 4" key="1">
    <citation type="submission" date="2021-08" db="EMBL/GenBank/DDBJ databases">
        <title>Draft Genome Sequence of Phanerochaete sordida strain YK-624.</title>
        <authorList>
            <person name="Mori T."/>
            <person name="Dohra H."/>
            <person name="Suzuki T."/>
            <person name="Kawagishi H."/>
            <person name="Hirai H."/>
        </authorList>
    </citation>
    <scope>NUCLEOTIDE SEQUENCE [LARGE SCALE GENOMIC DNA]</scope>
    <source>
        <strain evidence="3 4">YK-624</strain>
    </source>
</reference>
<dbReference type="InterPro" id="IPR027417">
    <property type="entry name" value="P-loop_NTPase"/>
</dbReference>
<keyword evidence="4" id="KW-1185">Reference proteome</keyword>
<feature type="domain" description="Nephrocystin 3-like N-terminal" evidence="2">
    <location>
        <begin position="240"/>
        <end position="380"/>
    </location>
</feature>
<dbReference type="PANTHER" id="PTHR10039">
    <property type="entry name" value="AMELOGENIN"/>
    <property type="match status" value="1"/>
</dbReference>
<dbReference type="InterPro" id="IPR056884">
    <property type="entry name" value="NPHP3-like_N"/>
</dbReference>
<gene>
    <name evidence="3" type="ORF">PsYK624_130590</name>
</gene>
<evidence type="ECO:0000313" key="4">
    <source>
        <dbReference type="Proteomes" id="UP000703269"/>
    </source>
</evidence>
<evidence type="ECO:0000259" key="2">
    <source>
        <dbReference type="Pfam" id="PF24883"/>
    </source>
</evidence>
<dbReference type="SUPFAM" id="SSF52540">
    <property type="entry name" value="P-loop containing nucleoside triphosphate hydrolases"/>
    <property type="match status" value="1"/>
</dbReference>
<organism evidence="3 4">
    <name type="scientific">Phanerochaete sordida</name>
    <dbReference type="NCBI Taxonomy" id="48140"/>
    <lineage>
        <taxon>Eukaryota</taxon>
        <taxon>Fungi</taxon>
        <taxon>Dikarya</taxon>
        <taxon>Basidiomycota</taxon>
        <taxon>Agaricomycotina</taxon>
        <taxon>Agaricomycetes</taxon>
        <taxon>Polyporales</taxon>
        <taxon>Phanerochaetaceae</taxon>
        <taxon>Phanerochaete</taxon>
    </lineage>
</organism>
<comment type="caution">
    <text evidence="3">The sequence shown here is derived from an EMBL/GenBank/DDBJ whole genome shotgun (WGS) entry which is preliminary data.</text>
</comment>
<accession>A0A9P3LK37</accession>
<proteinExistence type="predicted"/>